<dbReference type="InterPro" id="IPR052026">
    <property type="entry name" value="ExeA_AAA_ATPase_DNA-bind"/>
</dbReference>
<dbReference type="Pfam" id="PF21327">
    <property type="entry name" value="GspA_C39-like"/>
    <property type="match status" value="1"/>
</dbReference>
<name>A0ABV7CB64_9VIBR</name>
<dbReference type="Pfam" id="PF01471">
    <property type="entry name" value="PG_binding_1"/>
    <property type="match status" value="1"/>
</dbReference>
<keyword evidence="4" id="KW-1185">Reference proteome</keyword>
<feature type="domain" description="AAA+ ATPase" evidence="2">
    <location>
        <begin position="42"/>
        <end position="195"/>
    </location>
</feature>
<dbReference type="InterPro" id="IPR049945">
    <property type="entry name" value="AAA_22"/>
</dbReference>
<dbReference type="Gene3D" id="3.90.70.10">
    <property type="entry name" value="Cysteine proteinases"/>
    <property type="match status" value="1"/>
</dbReference>
<evidence type="ECO:0000259" key="2">
    <source>
        <dbReference type="SMART" id="SM00382"/>
    </source>
</evidence>
<sequence length="546" mass="61624">MYHEFFGLHELPFSIVPNSRYLFLSHRHQEAMMYLQSGLGDGGGFAMLTGEVGTGKTTVARAVMSELSEQTSCGFLLNPTFSSQELLAAICDAFSITYPDHASLKQLSDRIHHFLLEQDAQGNSTLLVIDEAQHLAPDVLEQLRLLTNLETEQRKLLKVLLVGQPELQDNLQLPQLRQLAQRITARYHILPLDENEVSQYIQFRLQRAGGDANVFPMPAIRWIAKYSHGIPRLINLICDAALKHAYQHGKRTIELGDVKQATAQVMSFQSTVYQQPRARRNEGRGLFWQALRYVGLGGLIALLIATSWQWTGQALLERMLPLPQPPAAKVKTVLPNPIKQALSVATDREEALTTLYALWGYQASISDTLCQSDEHKALRCQMMHSDWASIKTYNRPVVLVLTIADTTVYATLRHIDGEMIDILVGGQAYQLNAKWLLPYWHGQYVSVWRHQFTRTLKQGMQGSDVRQLNQILAVLLREPISASSTYDEQLKQKVMTFQHWQDMTVDGVAGMQTLQRIERLNPMEAPQLTSSQPDALSQEKGETDAQ</sequence>
<dbReference type="InterPro" id="IPR002477">
    <property type="entry name" value="Peptidoglycan-bd-like"/>
</dbReference>
<dbReference type="SUPFAM" id="SSF47090">
    <property type="entry name" value="PGBD-like"/>
    <property type="match status" value="1"/>
</dbReference>
<dbReference type="InterPro" id="IPR027417">
    <property type="entry name" value="P-loop_NTPase"/>
</dbReference>
<reference evidence="4" key="1">
    <citation type="journal article" date="2019" name="Int. J. Syst. Evol. Microbiol.">
        <title>The Global Catalogue of Microorganisms (GCM) 10K type strain sequencing project: providing services to taxonomists for standard genome sequencing and annotation.</title>
        <authorList>
            <consortium name="The Broad Institute Genomics Platform"/>
            <consortium name="The Broad Institute Genome Sequencing Center for Infectious Disease"/>
            <person name="Wu L."/>
            <person name="Ma J."/>
        </authorList>
    </citation>
    <scope>NUCLEOTIDE SEQUENCE [LARGE SCALE GENOMIC DNA]</scope>
    <source>
        <strain evidence="4">KCTC 62784</strain>
    </source>
</reference>
<evidence type="ECO:0000256" key="1">
    <source>
        <dbReference type="SAM" id="MobiDB-lite"/>
    </source>
</evidence>
<protein>
    <submittedName>
        <fullName evidence="3">AAA family ATPase</fullName>
    </submittedName>
</protein>
<dbReference type="Proteomes" id="UP001595384">
    <property type="component" value="Unassembled WGS sequence"/>
</dbReference>
<organism evidence="3 4">
    <name type="scientific">Vibrio zhugei</name>
    <dbReference type="NCBI Taxonomy" id="2479546"/>
    <lineage>
        <taxon>Bacteria</taxon>
        <taxon>Pseudomonadati</taxon>
        <taxon>Pseudomonadota</taxon>
        <taxon>Gammaproteobacteria</taxon>
        <taxon>Vibrionales</taxon>
        <taxon>Vibrionaceae</taxon>
        <taxon>Vibrio</taxon>
    </lineage>
</organism>
<evidence type="ECO:0000313" key="4">
    <source>
        <dbReference type="Proteomes" id="UP001595384"/>
    </source>
</evidence>
<gene>
    <name evidence="3" type="ORF">ACFODT_16075</name>
</gene>
<dbReference type="Gene3D" id="3.40.50.300">
    <property type="entry name" value="P-loop containing nucleotide triphosphate hydrolases"/>
    <property type="match status" value="1"/>
</dbReference>
<dbReference type="PANTHER" id="PTHR35894:SF1">
    <property type="entry name" value="PHOSPHORIBULOKINASE _ URIDINE KINASE FAMILY"/>
    <property type="match status" value="1"/>
</dbReference>
<dbReference type="PANTHER" id="PTHR35894">
    <property type="entry name" value="GENERAL SECRETION PATHWAY PROTEIN A-RELATED"/>
    <property type="match status" value="1"/>
</dbReference>
<dbReference type="CDD" id="cd00009">
    <property type="entry name" value="AAA"/>
    <property type="match status" value="1"/>
</dbReference>
<feature type="region of interest" description="Disordered" evidence="1">
    <location>
        <begin position="523"/>
        <end position="546"/>
    </location>
</feature>
<dbReference type="RefSeq" id="WP_123016868.1">
    <property type="nucleotide sequence ID" value="NZ_AP024911.1"/>
</dbReference>
<dbReference type="Pfam" id="PF13401">
    <property type="entry name" value="AAA_22"/>
    <property type="match status" value="1"/>
</dbReference>
<accession>A0ABV7CB64</accession>
<evidence type="ECO:0000313" key="3">
    <source>
        <dbReference type="EMBL" id="MFC3025322.1"/>
    </source>
</evidence>
<dbReference type="SMART" id="SM00382">
    <property type="entry name" value="AAA"/>
    <property type="match status" value="1"/>
</dbReference>
<dbReference type="InterPro" id="IPR003593">
    <property type="entry name" value="AAA+_ATPase"/>
</dbReference>
<dbReference type="EMBL" id="JBHRSE010000117">
    <property type="protein sequence ID" value="MFC3025322.1"/>
    <property type="molecule type" value="Genomic_DNA"/>
</dbReference>
<dbReference type="Gene3D" id="1.10.101.10">
    <property type="entry name" value="PGBD-like superfamily/PGBD"/>
    <property type="match status" value="1"/>
</dbReference>
<dbReference type="InterPro" id="IPR036365">
    <property type="entry name" value="PGBD-like_sf"/>
</dbReference>
<comment type="caution">
    <text evidence="3">The sequence shown here is derived from an EMBL/GenBank/DDBJ whole genome shotgun (WGS) entry which is preliminary data.</text>
</comment>
<dbReference type="InterPro" id="IPR036366">
    <property type="entry name" value="PGBDSf"/>
</dbReference>
<dbReference type="SUPFAM" id="SSF52540">
    <property type="entry name" value="P-loop containing nucleoside triphosphate hydrolases"/>
    <property type="match status" value="1"/>
</dbReference>
<dbReference type="InterPro" id="IPR048809">
    <property type="entry name" value="GspA_C39-like"/>
</dbReference>
<feature type="compositionally biased region" description="Basic and acidic residues" evidence="1">
    <location>
        <begin position="537"/>
        <end position="546"/>
    </location>
</feature>
<proteinExistence type="predicted"/>